<dbReference type="EMBL" id="JAPQFJ010000010">
    <property type="protein sequence ID" value="MCY6959053.1"/>
    <property type="molecule type" value="Genomic_DNA"/>
</dbReference>
<organism evidence="4 5">
    <name type="scientific">Clostridium brassicae</name>
    <dbReference type="NCBI Taxonomy" id="2999072"/>
    <lineage>
        <taxon>Bacteria</taxon>
        <taxon>Bacillati</taxon>
        <taxon>Bacillota</taxon>
        <taxon>Clostridia</taxon>
        <taxon>Eubacteriales</taxon>
        <taxon>Clostridiaceae</taxon>
        <taxon>Clostridium</taxon>
    </lineage>
</organism>
<evidence type="ECO:0000313" key="5">
    <source>
        <dbReference type="Proteomes" id="UP001144612"/>
    </source>
</evidence>
<proteinExistence type="predicted"/>
<protein>
    <submittedName>
        <fullName evidence="4">DUF4342 domain-containing protein</fullName>
    </submittedName>
</protein>
<evidence type="ECO:0000256" key="1">
    <source>
        <dbReference type="SAM" id="Coils"/>
    </source>
</evidence>
<sequence length="152" mass="17326">MAVSLEQIELLKERANISYEEAKETLEKFDGDIVEALIYLEKNKKINKDCSCESKFLRKLEKLIKKGNKTKVVVRKEDETVLKTSVNLVILCTVLACPVTIVATILALVTKHTIRIERDKEENLKVNDILNKVSNKVNNIVDNLSEEKEDLV</sequence>
<keyword evidence="5" id="KW-1185">Reference proteome</keyword>
<dbReference type="InterPro" id="IPR009060">
    <property type="entry name" value="UBA-like_sf"/>
</dbReference>
<evidence type="ECO:0000259" key="3">
    <source>
        <dbReference type="Pfam" id="PF14242"/>
    </source>
</evidence>
<gene>
    <name evidence="4" type="ORF">OW729_10595</name>
</gene>
<dbReference type="Pfam" id="PF14242">
    <property type="entry name" value="DUF4342"/>
    <property type="match status" value="1"/>
</dbReference>
<dbReference type="CDD" id="cd14360">
    <property type="entry name" value="UBA_NAC_like_bac"/>
    <property type="match status" value="1"/>
</dbReference>
<dbReference type="RefSeq" id="WP_268061476.1">
    <property type="nucleotide sequence ID" value="NZ_JAPQFJ010000010.1"/>
</dbReference>
<feature type="domain" description="DUF4342" evidence="3">
    <location>
        <begin position="51"/>
        <end position="118"/>
    </location>
</feature>
<name>A0ABT4D9R1_9CLOT</name>
<dbReference type="InterPro" id="IPR025642">
    <property type="entry name" value="DUF4342"/>
</dbReference>
<feature type="transmembrane region" description="Helical" evidence="2">
    <location>
        <begin position="88"/>
        <end position="110"/>
    </location>
</feature>
<feature type="coiled-coil region" evidence="1">
    <location>
        <begin position="5"/>
        <end position="32"/>
    </location>
</feature>
<comment type="caution">
    <text evidence="4">The sequence shown here is derived from an EMBL/GenBank/DDBJ whole genome shotgun (WGS) entry which is preliminary data.</text>
</comment>
<evidence type="ECO:0000256" key="2">
    <source>
        <dbReference type="SAM" id="Phobius"/>
    </source>
</evidence>
<keyword evidence="2" id="KW-0812">Transmembrane</keyword>
<dbReference type="Proteomes" id="UP001144612">
    <property type="component" value="Unassembled WGS sequence"/>
</dbReference>
<keyword evidence="1" id="KW-0175">Coiled coil</keyword>
<accession>A0ABT4D9R1</accession>
<reference evidence="4" key="1">
    <citation type="submission" date="2022-12" db="EMBL/GenBank/DDBJ databases">
        <title>Clostridium sp. nov., isolated from industrial wastewater.</title>
        <authorList>
            <person name="Jiayan W."/>
        </authorList>
    </citation>
    <scope>NUCLEOTIDE SEQUENCE</scope>
    <source>
        <strain evidence="4">ZC22-4</strain>
    </source>
</reference>
<evidence type="ECO:0000313" key="4">
    <source>
        <dbReference type="EMBL" id="MCY6959053.1"/>
    </source>
</evidence>
<dbReference type="Gene3D" id="1.10.8.10">
    <property type="entry name" value="DNA helicase RuvA subunit, C-terminal domain"/>
    <property type="match status" value="1"/>
</dbReference>
<keyword evidence="2" id="KW-1133">Transmembrane helix</keyword>
<dbReference type="SUPFAM" id="SSF46934">
    <property type="entry name" value="UBA-like"/>
    <property type="match status" value="1"/>
</dbReference>
<keyword evidence="2" id="KW-0472">Membrane</keyword>